<dbReference type="RefSeq" id="WP_064145661.1">
    <property type="nucleotide sequence ID" value="NZ_CABWVK010000026.1"/>
</dbReference>
<sequence>MAGEMNQLTEKEQIALSLMNLLGMDTNLTAQAIEPIGDSVLNYQLLTRYSCASESTENQTKLNEAIDKATAAKVLFE</sequence>
<protein>
    <submittedName>
        <fullName evidence="1">Uncharacterized protein</fullName>
    </submittedName>
</protein>
<gene>
    <name evidence="1" type="ORF">CP554_25845</name>
</gene>
<dbReference type="EMBL" id="PCFF01000058">
    <property type="protein sequence ID" value="PVU58640.1"/>
    <property type="molecule type" value="Genomic_DNA"/>
</dbReference>
<evidence type="ECO:0000313" key="1">
    <source>
        <dbReference type="EMBL" id="PVU58640.1"/>
    </source>
</evidence>
<comment type="caution">
    <text evidence="1">The sequence shown here is derived from an EMBL/GenBank/DDBJ whole genome shotgun (WGS) entry which is preliminary data.</text>
</comment>
<reference evidence="1 2" key="1">
    <citation type="submission" date="2017-09" db="EMBL/GenBank/DDBJ databases">
        <title>Molecular Epidemiology of Livestock-Associated Methicillin Resistant Staphylococcus aureus (LA-MRSA) and Extended-Spectrum Beta-Lactamase (ESBL)-Producing Enterobacteriaceae in Pigs and Exposed Workers in Cameroon and South Africa.</title>
        <authorList>
            <person name="Founou L."/>
            <person name="Founou R.C."/>
            <person name="Allam M."/>
            <person name="Ismail A."/>
            <person name="Essack S.Y."/>
        </authorList>
    </citation>
    <scope>NUCLEOTIDE SEQUENCE [LARGE SCALE GENOMIC DNA]</scope>
    <source>
        <strain evidence="1 2">HH516E4IA</strain>
    </source>
</reference>
<name>A0AAX1BL31_KLEPN</name>
<dbReference type="AlphaFoldDB" id="A0AAX1BL31"/>
<organism evidence="1 2">
    <name type="scientific">Klebsiella pneumoniae</name>
    <dbReference type="NCBI Taxonomy" id="573"/>
    <lineage>
        <taxon>Bacteria</taxon>
        <taxon>Pseudomonadati</taxon>
        <taxon>Pseudomonadota</taxon>
        <taxon>Gammaproteobacteria</taxon>
        <taxon>Enterobacterales</taxon>
        <taxon>Enterobacteriaceae</taxon>
        <taxon>Klebsiella/Raoultella group</taxon>
        <taxon>Klebsiella</taxon>
        <taxon>Klebsiella pneumoniae complex</taxon>
    </lineage>
</organism>
<dbReference type="Proteomes" id="UP000245817">
    <property type="component" value="Unassembled WGS sequence"/>
</dbReference>
<proteinExistence type="predicted"/>
<evidence type="ECO:0000313" key="2">
    <source>
        <dbReference type="Proteomes" id="UP000245817"/>
    </source>
</evidence>
<accession>A0AAX1BL31</accession>